<dbReference type="AlphaFoldDB" id="A0A9D5DH10"/>
<feature type="active site" description="Nucleophile" evidence="2">
    <location>
        <position position="187"/>
    </location>
</feature>
<dbReference type="OrthoDB" id="340906at2759"/>
<dbReference type="Gene3D" id="3.40.1090.10">
    <property type="entry name" value="Cytosolic phospholipase A2 catalytic domain"/>
    <property type="match status" value="1"/>
</dbReference>
<feature type="compositionally biased region" description="Polar residues" evidence="3">
    <location>
        <begin position="606"/>
        <end position="626"/>
    </location>
</feature>
<accession>A0A9D5DH10</accession>
<comment type="caution">
    <text evidence="6">The sequence shown here is derived from an EMBL/GenBank/DDBJ whole genome shotgun (WGS) entry which is preliminary data.</text>
</comment>
<dbReference type="EMBL" id="JAPCXC010000076">
    <property type="protein sequence ID" value="KAJ1606479.1"/>
    <property type="molecule type" value="Genomic_DNA"/>
</dbReference>
<gene>
    <name evidence="6" type="ORF">OJ253_2718</name>
</gene>
<dbReference type="InterPro" id="IPR016035">
    <property type="entry name" value="Acyl_Trfase/lysoPLipase"/>
</dbReference>
<keyword evidence="2" id="KW-0442">Lipid degradation</keyword>
<evidence type="ECO:0000256" key="4">
    <source>
        <dbReference type="SAM" id="Phobius"/>
    </source>
</evidence>
<feature type="short sequence motif" description="GXSXG" evidence="2">
    <location>
        <begin position="185"/>
        <end position="189"/>
    </location>
</feature>
<keyword evidence="1 2" id="KW-0443">Lipid metabolism</keyword>
<dbReference type="Proteomes" id="UP001067231">
    <property type="component" value="Unassembled WGS sequence"/>
</dbReference>
<feature type="region of interest" description="Disordered" evidence="3">
    <location>
        <begin position="589"/>
        <end position="626"/>
    </location>
</feature>
<keyword evidence="4" id="KW-0812">Transmembrane</keyword>
<dbReference type="SUPFAM" id="SSF52151">
    <property type="entry name" value="FabD/lysophospholipase-like"/>
    <property type="match status" value="1"/>
</dbReference>
<evidence type="ECO:0000256" key="3">
    <source>
        <dbReference type="SAM" id="MobiDB-lite"/>
    </source>
</evidence>
<reference evidence="6" key="1">
    <citation type="submission" date="2022-10" db="EMBL/GenBank/DDBJ databases">
        <title>Adaptive evolution leads to modifications in subtelomeric GC content in a zoonotic Cryptosporidium species.</title>
        <authorList>
            <person name="Li J."/>
            <person name="Feng Y."/>
            <person name="Xiao L."/>
        </authorList>
    </citation>
    <scope>NUCLEOTIDE SEQUENCE</scope>
    <source>
        <strain evidence="6">33844</strain>
    </source>
</reference>
<evidence type="ECO:0000256" key="2">
    <source>
        <dbReference type="PROSITE-ProRule" id="PRU01161"/>
    </source>
</evidence>
<name>A0A9D5DH10_9CRYT</name>
<dbReference type="GO" id="GO:0016787">
    <property type="term" value="F:hydrolase activity"/>
    <property type="evidence" value="ECO:0007669"/>
    <property type="project" value="UniProtKB-UniRule"/>
</dbReference>
<dbReference type="GO" id="GO:0016042">
    <property type="term" value="P:lipid catabolic process"/>
    <property type="evidence" value="ECO:0007669"/>
    <property type="project" value="UniProtKB-UniRule"/>
</dbReference>
<protein>
    <submittedName>
        <fullName evidence="6">Signal peptide-containing secreted protein</fullName>
    </submittedName>
</protein>
<keyword evidence="4" id="KW-0472">Membrane</keyword>
<feature type="short sequence motif" description="DGA/G" evidence="2">
    <location>
        <begin position="328"/>
        <end position="330"/>
    </location>
</feature>
<proteinExistence type="predicted"/>
<feature type="transmembrane region" description="Helical" evidence="4">
    <location>
        <begin position="21"/>
        <end position="42"/>
    </location>
</feature>
<feature type="active site" description="Proton acceptor" evidence="2">
    <location>
        <position position="328"/>
    </location>
</feature>
<dbReference type="InterPro" id="IPR002641">
    <property type="entry name" value="PNPLA_dom"/>
</dbReference>
<feature type="domain" description="PNPLA" evidence="5">
    <location>
        <begin position="148"/>
        <end position="341"/>
    </location>
</feature>
<keyword evidence="2" id="KW-0378">Hydrolase</keyword>
<evidence type="ECO:0000313" key="6">
    <source>
        <dbReference type="EMBL" id="KAJ1606479.1"/>
    </source>
</evidence>
<organism evidence="6">
    <name type="scientific">Cryptosporidium canis</name>
    <dbReference type="NCBI Taxonomy" id="195482"/>
    <lineage>
        <taxon>Eukaryota</taxon>
        <taxon>Sar</taxon>
        <taxon>Alveolata</taxon>
        <taxon>Apicomplexa</taxon>
        <taxon>Conoidasida</taxon>
        <taxon>Coccidia</taxon>
        <taxon>Eucoccidiorida</taxon>
        <taxon>Eimeriorina</taxon>
        <taxon>Cryptosporidiidae</taxon>
        <taxon>Cryptosporidium</taxon>
    </lineage>
</organism>
<feature type="short sequence motif" description="GXGXXG" evidence="2">
    <location>
        <begin position="152"/>
        <end position="157"/>
    </location>
</feature>
<sequence length="941" mass="108174">MATIFKSAFGALRASFLFQMLSIRTILTYILFWYFIPFIVIADSCNLDESKQGQSLSILNISGPTSANHTVRETPASGLYNSRQGDLGAHINGSNEWSKPDFNVSLDGAQNQTYYNVIRGAPNDVLFNLKPKFANKFEDSSPSKCYIVSVSGGGAKGSFSSGLLNGLAFIYRYHGIKLRWDVASGVSIGSLVTSWTQFYHLGQCAHFSTEGAAAWKIFTHKNVHNCKSTLSKNAPMFIFRLISEGKRLPNYFCSTYPMLIYLRHLIQNRKRFEGVKWNALAYHFKNALPYFFNEEISRALIPSVIRSSSSFPIVLEPTEIPGLGTFSDGGLKRAIDLHHSIHRCLQSGKAKSDKDIVIDIITTSYLSHDPAPVYDSEQSGSMLRLISWFYNYTFSQTLLQYEITQVIRRYPNIQFRHILSYADKEDSIVNRMGLMDFDHDVIQQSLNDGLESGFYNTTVYKDVWKQVDRNITPSKDWEPYGGHQLVIPNPSSQVSNPDSDAFIEFPTLEDLPYRPSPIFQFIASELRTLGSNQYTPHSPPETVDRETQAFFLELHKNILAIRFLENVREFIREREDDLLYIDEKKTELDRRRRSRANRPDHKNRLRPQNNLDANESSASEEYPNNTYRDSIVSKPFFRASRYQLGTISDGFAYSKAVRAKFINNHTNLKYNKLVHKEKKVRRLFAAAYTRFTEKKRELEELYEEYDSLMVPLNRVYSSMLKLTANCGPDSGRIPIMFPFLEGLDSKNLIWAPAEEYEALNVGFKKSTLELLSEMYPSVDWFSRLPERLPERPSRIRNWNLYKKGFLSHLRFSQGKEILCWARNPEMMKIISEIKELTTDISSLKVKHFELMTEITNAQLVIPLLGVIPKYYSASVELLFRRNFARNLLEVEDIFHKTSHTNDGQELSNEYLSGFTPEEEIRTIREEVLNKMGNIEAIAPID</sequence>
<evidence type="ECO:0000259" key="5">
    <source>
        <dbReference type="PROSITE" id="PS51635"/>
    </source>
</evidence>
<dbReference type="PROSITE" id="PS51635">
    <property type="entry name" value="PNPLA"/>
    <property type="match status" value="1"/>
</dbReference>
<evidence type="ECO:0000256" key="1">
    <source>
        <dbReference type="ARBA" id="ARBA00023098"/>
    </source>
</evidence>
<dbReference type="Pfam" id="PF01734">
    <property type="entry name" value="Patatin"/>
    <property type="match status" value="1"/>
</dbReference>
<keyword evidence="4" id="KW-1133">Transmembrane helix</keyword>